<evidence type="ECO:0000256" key="5">
    <source>
        <dbReference type="ARBA" id="ARBA00022801"/>
    </source>
</evidence>
<evidence type="ECO:0000256" key="1">
    <source>
        <dbReference type="ARBA" id="ARBA00002663"/>
    </source>
</evidence>
<comment type="similarity">
    <text evidence="7">Belongs to the RnpA family.</text>
</comment>
<protein>
    <recommendedName>
        <fullName evidence="7">Ribonuclease P protein component</fullName>
        <shortName evidence="7">RNase P protein</shortName>
        <shortName evidence="7">RNaseP protein</shortName>
        <ecNumber evidence="7">3.1.26.5</ecNumber>
    </recommendedName>
    <alternativeName>
        <fullName evidence="7">Protein C5</fullName>
    </alternativeName>
</protein>
<dbReference type="GO" id="GO:0030677">
    <property type="term" value="C:ribonuclease P complex"/>
    <property type="evidence" value="ECO:0007669"/>
    <property type="project" value="TreeGrafter"/>
</dbReference>
<evidence type="ECO:0000313" key="8">
    <source>
        <dbReference type="EMBL" id="SFT85572.1"/>
    </source>
</evidence>
<dbReference type="GO" id="GO:0042781">
    <property type="term" value="F:3'-tRNA processing endoribonuclease activity"/>
    <property type="evidence" value="ECO:0007669"/>
    <property type="project" value="TreeGrafter"/>
</dbReference>
<reference evidence="8 9" key="1">
    <citation type="submission" date="2016-10" db="EMBL/GenBank/DDBJ databases">
        <authorList>
            <person name="de Groot N.N."/>
        </authorList>
    </citation>
    <scope>NUCLEOTIDE SEQUENCE [LARGE SCALE GENOMIC DNA]</scope>
    <source>
        <strain evidence="8 9">CGMCC 1.7005</strain>
    </source>
</reference>
<dbReference type="PANTHER" id="PTHR33992">
    <property type="entry name" value="RIBONUCLEASE P PROTEIN COMPONENT"/>
    <property type="match status" value="1"/>
</dbReference>
<keyword evidence="4 7" id="KW-0255">Endonuclease</keyword>
<dbReference type="AlphaFoldDB" id="A0A1I7BEP1"/>
<comment type="function">
    <text evidence="1 7">RNaseP catalyzes the removal of the 5'-leader sequence from pre-tRNA to produce the mature 5'-terminus. It can also cleave other RNA substrates such as 4.5S RNA. The protein component plays an auxiliary but essential role in vivo by binding to the 5'-leader sequence and broadening the substrate specificity of the ribozyme.</text>
</comment>
<evidence type="ECO:0000256" key="7">
    <source>
        <dbReference type="HAMAP-Rule" id="MF_00227"/>
    </source>
</evidence>
<dbReference type="InterPro" id="IPR020539">
    <property type="entry name" value="RNase_P_CS"/>
</dbReference>
<evidence type="ECO:0000256" key="6">
    <source>
        <dbReference type="ARBA" id="ARBA00022884"/>
    </source>
</evidence>
<dbReference type="HAMAP" id="MF_00227">
    <property type="entry name" value="RNase_P"/>
    <property type="match status" value="1"/>
</dbReference>
<dbReference type="InterPro" id="IPR020568">
    <property type="entry name" value="Ribosomal_Su5_D2-typ_SF"/>
</dbReference>
<evidence type="ECO:0000256" key="4">
    <source>
        <dbReference type="ARBA" id="ARBA00022759"/>
    </source>
</evidence>
<gene>
    <name evidence="7" type="primary">rnpA</name>
    <name evidence="8" type="ORF">SAMN05216474_2739</name>
</gene>
<dbReference type="PROSITE" id="PS00648">
    <property type="entry name" value="RIBONUCLEASE_P"/>
    <property type="match status" value="1"/>
</dbReference>
<dbReference type="EMBL" id="FPAS01000005">
    <property type="protein sequence ID" value="SFT85572.1"/>
    <property type="molecule type" value="Genomic_DNA"/>
</dbReference>
<sequence length="129" mass="15421">MNQGFGKEYKLCSRKIIDALFNEGEGIKSYPFMIRYQITSLPKEIPFQIVITAPKRNFKRAVDRNRIKRLMREVFRKNRHQLEERLQKSNQQLALFIMYTGREMPDYSLIELKLQKALLKLNEALQIEN</sequence>
<keyword evidence="2 7" id="KW-0819">tRNA processing</keyword>
<dbReference type="STRING" id="477690.SAMN05216474_2739"/>
<dbReference type="RefSeq" id="WP_139230388.1">
    <property type="nucleotide sequence ID" value="NZ_FPAS01000005.1"/>
</dbReference>
<keyword evidence="9" id="KW-1185">Reference proteome</keyword>
<evidence type="ECO:0000313" key="9">
    <source>
        <dbReference type="Proteomes" id="UP000236454"/>
    </source>
</evidence>
<evidence type="ECO:0000256" key="3">
    <source>
        <dbReference type="ARBA" id="ARBA00022722"/>
    </source>
</evidence>
<dbReference type="Gene3D" id="3.30.230.10">
    <property type="match status" value="1"/>
</dbReference>
<dbReference type="GO" id="GO:0000049">
    <property type="term" value="F:tRNA binding"/>
    <property type="evidence" value="ECO:0007669"/>
    <property type="project" value="UniProtKB-UniRule"/>
</dbReference>
<keyword evidence="5 7" id="KW-0378">Hydrolase</keyword>
<dbReference type="Proteomes" id="UP000236454">
    <property type="component" value="Unassembled WGS sequence"/>
</dbReference>
<dbReference type="GO" id="GO:0001682">
    <property type="term" value="P:tRNA 5'-leader removal"/>
    <property type="evidence" value="ECO:0007669"/>
    <property type="project" value="UniProtKB-UniRule"/>
</dbReference>
<organism evidence="8 9">
    <name type="scientific">Lishizhenia tianjinensis</name>
    <dbReference type="NCBI Taxonomy" id="477690"/>
    <lineage>
        <taxon>Bacteria</taxon>
        <taxon>Pseudomonadati</taxon>
        <taxon>Bacteroidota</taxon>
        <taxon>Flavobacteriia</taxon>
        <taxon>Flavobacteriales</taxon>
        <taxon>Crocinitomicaceae</taxon>
        <taxon>Lishizhenia</taxon>
    </lineage>
</organism>
<accession>A0A1I7BEP1</accession>
<evidence type="ECO:0000256" key="2">
    <source>
        <dbReference type="ARBA" id="ARBA00022694"/>
    </source>
</evidence>
<comment type="subunit">
    <text evidence="7">Consists of a catalytic RNA component (M1 or rnpB) and a protein subunit.</text>
</comment>
<dbReference type="PANTHER" id="PTHR33992:SF1">
    <property type="entry name" value="RIBONUCLEASE P PROTEIN COMPONENT"/>
    <property type="match status" value="1"/>
</dbReference>
<dbReference type="InterPro" id="IPR000100">
    <property type="entry name" value="RNase_P"/>
</dbReference>
<keyword evidence="3 7" id="KW-0540">Nuclease</keyword>
<comment type="catalytic activity">
    <reaction evidence="7">
        <text>Endonucleolytic cleavage of RNA, removing 5'-extranucleotides from tRNA precursor.</text>
        <dbReference type="EC" id="3.1.26.5"/>
    </reaction>
</comment>
<dbReference type="OrthoDB" id="1524972at2"/>
<dbReference type="Pfam" id="PF00825">
    <property type="entry name" value="Ribonuclease_P"/>
    <property type="match status" value="1"/>
</dbReference>
<proteinExistence type="inferred from homology"/>
<dbReference type="SUPFAM" id="SSF54211">
    <property type="entry name" value="Ribosomal protein S5 domain 2-like"/>
    <property type="match status" value="1"/>
</dbReference>
<name>A0A1I7BEP1_9FLAO</name>
<keyword evidence="6 7" id="KW-0694">RNA-binding</keyword>
<dbReference type="EC" id="3.1.26.5" evidence="7"/>
<dbReference type="GO" id="GO:0004526">
    <property type="term" value="F:ribonuclease P activity"/>
    <property type="evidence" value="ECO:0007669"/>
    <property type="project" value="UniProtKB-UniRule"/>
</dbReference>
<dbReference type="InterPro" id="IPR014721">
    <property type="entry name" value="Ribsml_uS5_D2-typ_fold_subgr"/>
</dbReference>